<sequence>MGSKGLPSNIVLVREHVQTSKGHWVTLPNKKVREPIKKGPQHRQSYEDEAKAIMRSILKMLFNSNARLLERILPPVFFIGKLPDIGFTNMQKTGWRSEVYYGLTKMYQGRLSVFLSTKVPDSQDFVDVVVHEFIQVLAHHSTVLPRDFPEIAPFSGRSPG</sequence>
<keyword evidence="1" id="KW-1185">Reference proteome</keyword>
<dbReference type="WBParaSite" id="ACRNAN_scaffold7424.g31981.t1">
    <property type="protein sequence ID" value="ACRNAN_scaffold7424.g31981.t1"/>
    <property type="gene ID" value="ACRNAN_scaffold7424.g31981"/>
</dbReference>
<name>A0A914EE53_9BILA</name>
<reference evidence="2" key="1">
    <citation type="submission" date="2022-11" db="UniProtKB">
        <authorList>
            <consortium name="WormBaseParasite"/>
        </authorList>
    </citation>
    <scope>IDENTIFICATION</scope>
</reference>
<dbReference type="Proteomes" id="UP000887540">
    <property type="component" value="Unplaced"/>
</dbReference>
<protein>
    <submittedName>
        <fullName evidence="2">Uncharacterized protein</fullName>
    </submittedName>
</protein>
<evidence type="ECO:0000313" key="1">
    <source>
        <dbReference type="Proteomes" id="UP000887540"/>
    </source>
</evidence>
<accession>A0A914EE53</accession>
<evidence type="ECO:0000313" key="2">
    <source>
        <dbReference type="WBParaSite" id="ACRNAN_scaffold7424.g31981.t1"/>
    </source>
</evidence>
<dbReference type="AlphaFoldDB" id="A0A914EE53"/>
<organism evidence="1 2">
    <name type="scientific">Acrobeloides nanus</name>
    <dbReference type="NCBI Taxonomy" id="290746"/>
    <lineage>
        <taxon>Eukaryota</taxon>
        <taxon>Metazoa</taxon>
        <taxon>Ecdysozoa</taxon>
        <taxon>Nematoda</taxon>
        <taxon>Chromadorea</taxon>
        <taxon>Rhabditida</taxon>
        <taxon>Tylenchina</taxon>
        <taxon>Cephalobomorpha</taxon>
        <taxon>Cephaloboidea</taxon>
        <taxon>Cephalobidae</taxon>
        <taxon>Acrobeloides</taxon>
    </lineage>
</organism>
<proteinExistence type="predicted"/>